<keyword evidence="2" id="KW-1133">Transmembrane helix</keyword>
<evidence type="ECO:0000256" key="2">
    <source>
        <dbReference type="SAM" id="Phobius"/>
    </source>
</evidence>
<proteinExistence type="predicted"/>
<dbReference type="VEuPathDB" id="FungiDB:ASPWEDRAFT_107964"/>
<feature type="transmembrane region" description="Helical" evidence="2">
    <location>
        <begin position="139"/>
        <end position="161"/>
    </location>
</feature>
<dbReference type="RefSeq" id="XP_040691396.1">
    <property type="nucleotide sequence ID" value="XM_040827930.1"/>
</dbReference>
<evidence type="ECO:0000256" key="1">
    <source>
        <dbReference type="SAM" id="MobiDB-lite"/>
    </source>
</evidence>
<dbReference type="EMBL" id="KV878211">
    <property type="protein sequence ID" value="OJJ37720.1"/>
    <property type="molecule type" value="Genomic_DNA"/>
</dbReference>
<evidence type="ECO:0000313" key="4">
    <source>
        <dbReference type="Proteomes" id="UP000184383"/>
    </source>
</evidence>
<keyword evidence="2" id="KW-0472">Membrane</keyword>
<feature type="transmembrane region" description="Helical" evidence="2">
    <location>
        <begin position="58"/>
        <end position="85"/>
    </location>
</feature>
<keyword evidence="4" id="KW-1185">Reference proteome</keyword>
<reference evidence="4" key="1">
    <citation type="journal article" date="2017" name="Genome Biol.">
        <title>Comparative genomics reveals high biological diversity and specific adaptations in the industrially and medically important fungal genus Aspergillus.</title>
        <authorList>
            <person name="de Vries R.P."/>
            <person name="Riley R."/>
            <person name="Wiebenga A."/>
            <person name="Aguilar-Osorio G."/>
            <person name="Amillis S."/>
            <person name="Uchima C.A."/>
            <person name="Anderluh G."/>
            <person name="Asadollahi M."/>
            <person name="Askin M."/>
            <person name="Barry K."/>
            <person name="Battaglia E."/>
            <person name="Bayram O."/>
            <person name="Benocci T."/>
            <person name="Braus-Stromeyer S.A."/>
            <person name="Caldana C."/>
            <person name="Canovas D."/>
            <person name="Cerqueira G.C."/>
            <person name="Chen F."/>
            <person name="Chen W."/>
            <person name="Choi C."/>
            <person name="Clum A."/>
            <person name="Dos Santos R.A."/>
            <person name="Damasio A.R."/>
            <person name="Diallinas G."/>
            <person name="Emri T."/>
            <person name="Fekete E."/>
            <person name="Flipphi M."/>
            <person name="Freyberg S."/>
            <person name="Gallo A."/>
            <person name="Gournas C."/>
            <person name="Habgood R."/>
            <person name="Hainaut M."/>
            <person name="Harispe M.L."/>
            <person name="Henrissat B."/>
            <person name="Hilden K.S."/>
            <person name="Hope R."/>
            <person name="Hossain A."/>
            <person name="Karabika E."/>
            <person name="Karaffa L."/>
            <person name="Karanyi Z."/>
            <person name="Krasevec N."/>
            <person name="Kuo A."/>
            <person name="Kusch H."/>
            <person name="LaButti K."/>
            <person name="Lagendijk E.L."/>
            <person name="Lapidus A."/>
            <person name="Levasseur A."/>
            <person name="Lindquist E."/>
            <person name="Lipzen A."/>
            <person name="Logrieco A.F."/>
            <person name="MacCabe A."/>
            <person name="Maekelae M.R."/>
            <person name="Malavazi I."/>
            <person name="Melin P."/>
            <person name="Meyer V."/>
            <person name="Mielnichuk N."/>
            <person name="Miskei M."/>
            <person name="Molnar A.P."/>
            <person name="Mule G."/>
            <person name="Ngan C.Y."/>
            <person name="Orejas M."/>
            <person name="Orosz E."/>
            <person name="Ouedraogo J.P."/>
            <person name="Overkamp K.M."/>
            <person name="Park H.-S."/>
            <person name="Perrone G."/>
            <person name="Piumi F."/>
            <person name="Punt P.J."/>
            <person name="Ram A.F."/>
            <person name="Ramon A."/>
            <person name="Rauscher S."/>
            <person name="Record E."/>
            <person name="Riano-Pachon D.M."/>
            <person name="Robert V."/>
            <person name="Roehrig J."/>
            <person name="Ruller R."/>
            <person name="Salamov A."/>
            <person name="Salih N.S."/>
            <person name="Samson R.A."/>
            <person name="Sandor E."/>
            <person name="Sanguinetti M."/>
            <person name="Schuetze T."/>
            <person name="Sepcic K."/>
            <person name="Shelest E."/>
            <person name="Sherlock G."/>
            <person name="Sophianopoulou V."/>
            <person name="Squina F.M."/>
            <person name="Sun H."/>
            <person name="Susca A."/>
            <person name="Todd R.B."/>
            <person name="Tsang A."/>
            <person name="Unkles S.E."/>
            <person name="van de Wiele N."/>
            <person name="van Rossen-Uffink D."/>
            <person name="Oliveira J.V."/>
            <person name="Vesth T.C."/>
            <person name="Visser J."/>
            <person name="Yu J.-H."/>
            <person name="Zhou M."/>
            <person name="Andersen M.R."/>
            <person name="Archer D.B."/>
            <person name="Baker S.E."/>
            <person name="Benoit I."/>
            <person name="Brakhage A.A."/>
            <person name="Braus G.H."/>
            <person name="Fischer R."/>
            <person name="Frisvad J.C."/>
            <person name="Goldman G.H."/>
            <person name="Houbraken J."/>
            <person name="Oakley B."/>
            <person name="Pocsi I."/>
            <person name="Scazzocchio C."/>
            <person name="Seiboth B."/>
            <person name="vanKuyk P.A."/>
            <person name="Wortman J."/>
            <person name="Dyer P.S."/>
            <person name="Grigoriev I.V."/>
        </authorList>
    </citation>
    <scope>NUCLEOTIDE SEQUENCE [LARGE SCALE GENOMIC DNA]</scope>
    <source>
        <strain evidence="4">DTO 134E9</strain>
    </source>
</reference>
<feature type="transmembrane region" description="Helical" evidence="2">
    <location>
        <begin position="20"/>
        <end position="37"/>
    </location>
</feature>
<evidence type="ECO:0008006" key="5">
    <source>
        <dbReference type="Google" id="ProtNLM"/>
    </source>
</evidence>
<dbReference type="GeneID" id="63743778"/>
<gene>
    <name evidence="3" type="ORF">ASPWEDRAFT_107964</name>
</gene>
<dbReference type="AlphaFoldDB" id="A0A1L9RRZ2"/>
<dbReference type="OrthoDB" id="5342507at2759"/>
<keyword evidence="2" id="KW-0812">Transmembrane</keyword>
<organism evidence="3 4">
    <name type="scientific">Aspergillus wentii DTO 134E9</name>
    <dbReference type="NCBI Taxonomy" id="1073089"/>
    <lineage>
        <taxon>Eukaryota</taxon>
        <taxon>Fungi</taxon>
        <taxon>Dikarya</taxon>
        <taxon>Ascomycota</taxon>
        <taxon>Pezizomycotina</taxon>
        <taxon>Eurotiomycetes</taxon>
        <taxon>Eurotiomycetidae</taxon>
        <taxon>Eurotiales</taxon>
        <taxon>Aspergillaceae</taxon>
        <taxon>Aspergillus</taxon>
        <taxon>Aspergillus subgen. Cremei</taxon>
    </lineage>
</organism>
<accession>A0A1L9RRZ2</accession>
<dbReference type="Proteomes" id="UP000184383">
    <property type="component" value="Unassembled WGS sequence"/>
</dbReference>
<feature type="region of interest" description="Disordered" evidence="1">
    <location>
        <begin position="195"/>
        <end position="230"/>
    </location>
</feature>
<name>A0A1L9RRZ2_ASPWE</name>
<sequence length="251" mass="27133">MGFGGVVLRFFNLAIRVLQFLDSAVILAIFSFFLAVLTRHDQNIPQWMKAVEGLSGAATLYGLLGSIFTCCLGGVAFFAFVAVILDVCFVGAMVAIAILTRDGPQTCSGQVHTPLGSGASNTDSASKVNLGLACQLEKVVFAVSIIGIFFFLVSILFQVLYARHHKREKRFGPSPANGYTYGTRRRLMFWRRNKNAPDTNEDDTLPVHPSPNDVELESGKEKTSGGLFSRNKNGTAANGYGYGNSAYTGNV</sequence>
<protein>
    <recommendedName>
        <fullName evidence="5">MARVEL domain-containing protein</fullName>
    </recommendedName>
</protein>
<evidence type="ECO:0000313" key="3">
    <source>
        <dbReference type="EMBL" id="OJJ37720.1"/>
    </source>
</evidence>